<dbReference type="InterPro" id="IPR026832">
    <property type="entry name" value="Asteroid"/>
</dbReference>
<evidence type="ECO:0000259" key="3">
    <source>
        <dbReference type="Pfam" id="PF12813"/>
    </source>
</evidence>
<accession>A0A9W8N6Z9</accession>
<feature type="compositionally biased region" description="Basic and acidic residues" evidence="2">
    <location>
        <begin position="146"/>
        <end position="165"/>
    </location>
</feature>
<dbReference type="EMBL" id="JANPWZ010002254">
    <property type="protein sequence ID" value="KAJ3560418.1"/>
    <property type="molecule type" value="Genomic_DNA"/>
</dbReference>
<dbReference type="PANTHER" id="PTHR15665">
    <property type="entry name" value="ASTEROID PROTEIN"/>
    <property type="match status" value="1"/>
</dbReference>
<gene>
    <name evidence="4" type="ORF">NPX13_g9310</name>
</gene>
<dbReference type="Gene3D" id="3.40.50.1010">
    <property type="entry name" value="5'-nuclease"/>
    <property type="match status" value="1"/>
</dbReference>
<comment type="caution">
    <text evidence="4">The sequence shown here is derived from an EMBL/GenBank/DDBJ whole genome shotgun (WGS) entry which is preliminary data.</text>
</comment>
<dbReference type="Proteomes" id="UP001148614">
    <property type="component" value="Unassembled WGS sequence"/>
</dbReference>
<reference evidence="4" key="1">
    <citation type="submission" date="2022-07" db="EMBL/GenBank/DDBJ databases">
        <title>Genome Sequence of Xylaria arbuscula.</title>
        <authorList>
            <person name="Buettner E."/>
        </authorList>
    </citation>
    <scope>NUCLEOTIDE SEQUENCE</scope>
    <source>
        <strain evidence="4">VT107</strain>
    </source>
</reference>
<evidence type="ECO:0000313" key="4">
    <source>
        <dbReference type="EMBL" id="KAJ3560418.1"/>
    </source>
</evidence>
<dbReference type="Pfam" id="PF12813">
    <property type="entry name" value="XPG_I_2"/>
    <property type="match status" value="1"/>
</dbReference>
<evidence type="ECO:0000256" key="1">
    <source>
        <dbReference type="ARBA" id="ARBA00007398"/>
    </source>
</evidence>
<protein>
    <recommendedName>
        <fullName evidence="3">Asteroid domain-containing protein</fullName>
    </recommendedName>
</protein>
<dbReference type="PANTHER" id="PTHR15665:SF1">
    <property type="entry name" value="PROTEIN ASTEROID HOMOLOG 1"/>
    <property type="match status" value="1"/>
</dbReference>
<sequence length="795" mass="87972">MLDASDVEQIGEHARGDGSAVGLFLRLPAVGEDMVAQLERGRVVVSGWPCSRRKQGRLHDGVVDGRTAGLDDEDILVADAGQDANTGFALDTMNRTEQGRRGGVVERREQLQVSQQTHIRELRELGGGGLCSQVLAYLARQGGTRRAREDQGASHRDARSELGPGEKKIERVERKKKFMDRSSECYAMGVRGLGAAVRRYGRFSPLSGDTVVVDGPALVHRVYDGCMRQRPPNAGFICQPSYAVLARMVIGWLEELRRHNVQVRKIIFDGYLPPSKWQVRQQRLLEQSKLMNDLLTSHPDGSSLLPGDAFEAIKGGISLTQTSSPSSNLRRTPRPPFLVPAVVEILKSSHSWGPLVEVVSGEADMFCAEDIRRHGGVLLTSDSDLLITDLGHHGSVSFFEDIASSDPSAESSTLLASKFSLDAINDALALNGLGGLPRVAFEIVKSRKGFNEALERIRNRKEEDDSHTPELQAFLDELSMKEYLSKDHPVQSIISSLDPRISEIVIQTLLLRNNTTPLDENNTQHPRGPETLAMFLPILIEDRSRMSAWASSTAVRQVAYSIMQAFAVRESPVVIEYRSLMASNSSVGRQIDVLNLDETLEQCASLANTLELLIQRIPTENMRWLGLAIYQDIMWSMAEERSPFSASMIHQVQQDSEEEPWHTWDMIHFTALVEASLYSLRIAKQGLEVAIPLCPTLSPQLRDLYQRLSALPLIADWPTIHNMPNLLATAREHNILATITDILGIPPIEAPAQANETDSSKGRLKRKNGNSRGGRDPKRPVSINPFAVLSNATQN</sequence>
<evidence type="ECO:0000313" key="5">
    <source>
        <dbReference type="Proteomes" id="UP001148614"/>
    </source>
</evidence>
<feature type="region of interest" description="Disordered" evidence="2">
    <location>
        <begin position="143"/>
        <end position="165"/>
    </location>
</feature>
<feature type="domain" description="Asteroid" evidence="3">
    <location>
        <begin position="335"/>
        <end position="580"/>
    </location>
</feature>
<name>A0A9W8N6Z9_9PEZI</name>
<organism evidence="4 5">
    <name type="scientific">Xylaria arbuscula</name>
    <dbReference type="NCBI Taxonomy" id="114810"/>
    <lineage>
        <taxon>Eukaryota</taxon>
        <taxon>Fungi</taxon>
        <taxon>Dikarya</taxon>
        <taxon>Ascomycota</taxon>
        <taxon>Pezizomycotina</taxon>
        <taxon>Sordariomycetes</taxon>
        <taxon>Xylariomycetidae</taxon>
        <taxon>Xylariales</taxon>
        <taxon>Xylariaceae</taxon>
        <taxon>Xylaria</taxon>
    </lineage>
</organism>
<evidence type="ECO:0000256" key="2">
    <source>
        <dbReference type="SAM" id="MobiDB-lite"/>
    </source>
</evidence>
<comment type="similarity">
    <text evidence="1">Belongs to the asteroid family.</text>
</comment>
<dbReference type="AlphaFoldDB" id="A0A9W8N6Z9"/>
<feature type="region of interest" description="Disordered" evidence="2">
    <location>
        <begin position="752"/>
        <end position="795"/>
    </location>
</feature>
<dbReference type="SUPFAM" id="SSF88723">
    <property type="entry name" value="PIN domain-like"/>
    <property type="match status" value="1"/>
</dbReference>
<proteinExistence type="inferred from homology"/>
<dbReference type="InterPro" id="IPR039436">
    <property type="entry name" value="Asteroid_dom"/>
</dbReference>
<dbReference type="VEuPathDB" id="FungiDB:F4678DRAFT_365662"/>
<keyword evidence="5" id="KW-1185">Reference proteome</keyword>
<dbReference type="InterPro" id="IPR029060">
    <property type="entry name" value="PIN-like_dom_sf"/>
</dbReference>